<feature type="region of interest" description="Disordered" evidence="9">
    <location>
        <begin position="540"/>
        <end position="559"/>
    </location>
</feature>
<evidence type="ECO:0000259" key="11">
    <source>
        <dbReference type="PROSITE" id="PS50850"/>
    </source>
</evidence>
<feature type="transmembrane region" description="Helical" evidence="10">
    <location>
        <begin position="487"/>
        <end position="507"/>
    </location>
</feature>
<evidence type="ECO:0000256" key="5">
    <source>
        <dbReference type="ARBA" id="ARBA00022692"/>
    </source>
</evidence>
<feature type="transmembrane region" description="Helical" evidence="10">
    <location>
        <begin position="230"/>
        <end position="249"/>
    </location>
</feature>
<evidence type="ECO:0000256" key="2">
    <source>
        <dbReference type="ARBA" id="ARBA00010992"/>
    </source>
</evidence>
<dbReference type="InterPro" id="IPR005828">
    <property type="entry name" value="MFS_sugar_transport-like"/>
</dbReference>
<dbReference type="InterPro" id="IPR020846">
    <property type="entry name" value="MFS_dom"/>
</dbReference>
<dbReference type="Gene3D" id="1.20.1250.20">
    <property type="entry name" value="MFS general substrate transporter like domains"/>
    <property type="match status" value="1"/>
</dbReference>
<dbReference type="Proteomes" id="UP000669133">
    <property type="component" value="Unassembled WGS sequence"/>
</dbReference>
<dbReference type="PRINTS" id="PR00171">
    <property type="entry name" value="SUGRTRNSPORT"/>
</dbReference>
<feature type="transmembrane region" description="Helical" evidence="10">
    <location>
        <begin position="422"/>
        <end position="446"/>
    </location>
</feature>
<evidence type="ECO:0000256" key="10">
    <source>
        <dbReference type="SAM" id="Phobius"/>
    </source>
</evidence>
<dbReference type="PROSITE" id="PS50850">
    <property type="entry name" value="MFS"/>
    <property type="match status" value="1"/>
</dbReference>
<feature type="transmembrane region" description="Helical" evidence="10">
    <location>
        <begin position="196"/>
        <end position="218"/>
    </location>
</feature>
<comment type="similarity">
    <text evidence="2 8">Belongs to the major facilitator superfamily. Sugar transporter (TC 2.A.1.1) family.</text>
</comment>
<evidence type="ECO:0000256" key="3">
    <source>
        <dbReference type="ARBA" id="ARBA00022448"/>
    </source>
</evidence>
<dbReference type="PROSITE" id="PS00217">
    <property type="entry name" value="SUGAR_TRANSPORT_2"/>
    <property type="match status" value="1"/>
</dbReference>
<protein>
    <submittedName>
        <fullName evidence="12">HXT5</fullName>
    </submittedName>
</protein>
<dbReference type="InterPro" id="IPR003663">
    <property type="entry name" value="Sugar/inositol_transpt"/>
</dbReference>
<sequence length="559" mass="62260">METKMTSEDSLNAIDDSNSNIDKITKDEPLDNKDTQSLEEDVEEELKQKSYKDYILITILCFMVAFGGFVFGYDTGTISGFVNMTDFIDRFGQLNDNGEKYLSNVRMGLIISIFNIGCCVGGLVFSKVGDIYGRRIGLMFSMVIYIIGIIVQISSQTHWFQICIGRAITGLSVGTVSVISPMFISESSPKVLRGTLVCCFQLCITLGIFIGYCCTYGTKQLNDSAQWRIPLGLCFLWAIFLGVGMLFMPESPRYLVEKKRIEDARASIAKSNKLAIDDKVVSLELQLIQAGIDREELAGTASWKELITGKPAIFKRVLTGVALASLQQLTGNNYFFYFATTIFKAVGLEDSFQTSMILGCVNFLSTFVNIWAIERFGRRLCLLIGSTGMFICFVIYSVLGSTNLYETSDFQNSPTHLPTGRAMIFITCLYIFFFASTWAGGVYAILSETYPLRVRSKAMAVAIGSNWIWGFLISFTSSFIINSIHFYYGFVFTGCLAASLVFVYFCIMETKGLTLEEVDEMYSQGILPWKSGSWVPPTPEEMATSTGYAKPDHEHVSDA</sequence>
<keyword evidence="5 10" id="KW-0812">Transmembrane</keyword>
<keyword evidence="3 8" id="KW-0813">Transport</keyword>
<dbReference type="CDD" id="cd17356">
    <property type="entry name" value="MFS_HXT"/>
    <property type="match status" value="1"/>
</dbReference>
<dbReference type="FunFam" id="1.20.1250.20:FF:000044">
    <property type="entry name" value="Hexose transporter Hxt3p"/>
    <property type="match status" value="1"/>
</dbReference>
<dbReference type="PANTHER" id="PTHR48022:SF75">
    <property type="entry name" value="GALACTOSE TRANSPORTER-RELATED"/>
    <property type="match status" value="1"/>
</dbReference>
<organism evidence="12 13">
    <name type="scientific">Candida metapsilosis</name>
    <dbReference type="NCBI Taxonomy" id="273372"/>
    <lineage>
        <taxon>Eukaryota</taxon>
        <taxon>Fungi</taxon>
        <taxon>Dikarya</taxon>
        <taxon>Ascomycota</taxon>
        <taxon>Saccharomycotina</taxon>
        <taxon>Pichiomycetes</taxon>
        <taxon>Debaryomycetaceae</taxon>
        <taxon>Candida/Lodderomyces clade</taxon>
        <taxon>Candida</taxon>
    </lineage>
</organism>
<feature type="region of interest" description="Disordered" evidence="9">
    <location>
        <begin position="1"/>
        <end position="38"/>
    </location>
</feature>
<feature type="transmembrane region" description="Helical" evidence="10">
    <location>
        <begin position="458"/>
        <end position="481"/>
    </location>
</feature>
<keyword evidence="13" id="KW-1185">Reference proteome</keyword>
<name>A0A8H7Z8N4_9ASCO</name>
<feature type="transmembrane region" description="Helical" evidence="10">
    <location>
        <begin position="136"/>
        <end position="153"/>
    </location>
</feature>
<feature type="transmembrane region" description="Helical" evidence="10">
    <location>
        <begin position="54"/>
        <end position="73"/>
    </location>
</feature>
<evidence type="ECO:0000313" key="13">
    <source>
        <dbReference type="Proteomes" id="UP000669133"/>
    </source>
</evidence>
<dbReference type="SUPFAM" id="SSF103473">
    <property type="entry name" value="MFS general substrate transporter"/>
    <property type="match status" value="1"/>
</dbReference>
<dbReference type="AlphaFoldDB" id="A0A8H7Z8N4"/>
<dbReference type="InterPro" id="IPR050360">
    <property type="entry name" value="MFS_Sugar_Transporters"/>
</dbReference>
<reference evidence="12 13" key="1">
    <citation type="submission" date="2020-12" db="EMBL/GenBank/DDBJ databases">
        <title>Effect of drift, selection, and recombination on the evolution of hybrid genomes in Candida yeast pathogens.</title>
        <authorList>
            <person name="Mixao V."/>
            <person name="Ksiezopolska E."/>
            <person name="Saus E."/>
            <person name="Boekhout T."/>
            <person name="Gacser A."/>
            <person name="Gabaldon T."/>
        </authorList>
    </citation>
    <scope>NUCLEOTIDE SEQUENCE [LARGE SCALE GENOMIC DNA]</scope>
    <source>
        <strain evidence="12 13">BP57</strain>
    </source>
</reference>
<feature type="compositionally biased region" description="Basic and acidic residues" evidence="9">
    <location>
        <begin position="550"/>
        <end position="559"/>
    </location>
</feature>
<feature type="transmembrane region" description="Helical" evidence="10">
    <location>
        <begin position="380"/>
        <end position="402"/>
    </location>
</feature>
<dbReference type="PANTHER" id="PTHR48022">
    <property type="entry name" value="PLASTIDIC GLUCOSE TRANSPORTER 4"/>
    <property type="match status" value="1"/>
</dbReference>
<keyword evidence="7 10" id="KW-0472">Membrane</keyword>
<dbReference type="GO" id="GO:0005886">
    <property type="term" value="C:plasma membrane"/>
    <property type="evidence" value="ECO:0007669"/>
    <property type="project" value="TreeGrafter"/>
</dbReference>
<dbReference type="GeneID" id="93653574"/>
<comment type="caution">
    <text evidence="12">The sequence shown here is derived from an EMBL/GenBank/DDBJ whole genome shotgun (WGS) entry which is preliminary data.</text>
</comment>
<dbReference type="GO" id="GO:0055056">
    <property type="term" value="F:D-glucose transmembrane transporter activity"/>
    <property type="evidence" value="ECO:0007669"/>
    <property type="project" value="UniProtKB-ARBA"/>
</dbReference>
<evidence type="ECO:0000256" key="6">
    <source>
        <dbReference type="ARBA" id="ARBA00022989"/>
    </source>
</evidence>
<keyword evidence="4" id="KW-0762">Sugar transport</keyword>
<evidence type="ECO:0000256" key="8">
    <source>
        <dbReference type="RuleBase" id="RU003346"/>
    </source>
</evidence>
<comment type="subcellular location">
    <subcellularLocation>
        <location evidence="1">Membrane</location>
        <topology evidence="1">Multi-pass membrane protein</topology>
    </subcellularLocation>
</comment>
<feature type="transmembrane region" description="Helical" evidence="10">
    <location>
        <begin position="105"/>
        <end position="124"/>
    </location>
</feature>
<dbReference type="Pfam" id="PF00083">
    <property type="entry name" value="Sugar_tr"/>
    <property type="match status" value="1"/>
</dbReference>
<dbReference type="GO" id="GO:0005351">
    <property type="term" value="F:carbohydrate:proton symporter activity"/>
    <property type="evidence" value="ECO:0007669"/>
    <property type="project" value="TreeGrafter"/>
</dbReference>
<dbReference type="EMBL" id="JAEOAQ010000007">
    <property type="protein sequence ID" value="KAG5417312.1"/>
    <property type="molecule type" value="Genomic_DNA"/>
</dbReference>
<gene>
    <name evidence="12" type="ORF">I9W82_004945</name>
</gene>
<dbReference type="NCBIfam" id="TIGR00879">
    <property type="entry name" value="SP"/>
    <property type="match status" value="1"/>
</dbReference>
<evidence type="ECO:0000256" key="4">
    <source>
        <dbReference type="ARBA" id="ARBA00022597"/>
    </source>
</evidence>
<proteinExistence type="inferred from homology"/>
<keyword evidence="6 10" id="KW-1133">Transmembrane helix</keyword>
<dbReference type="OrthoDB" id="5141738at2759"/>
<dbReference type="InterPro" id="IPR005829">
    <property type="entry name" value="Sugar_transporter_CS"/>
</dbReference>
<dbReference type="RefSeq" id="XP_067546428.1">
    <property type="nucleotide sequence ID" value="XM_067694070.1"/>
</dbReference>
<evidence type="ECO:0000256" key="7">
    <source>
        <dbReference type="ARBA" id="ARBA00023136"/>
    </source>
</evidence>
<feature type="compositionally biased region" description="Basic and acidic residues" evidence="9">
    <location>
        <begin position="23"/>
        <end position="36"/>
    </location>
</feature>
<evidence type="ECO:0000256" key="9">
    <source>
        <dbReference type="SAM" id="MobiDB-lite"/>
    </source>
</evidence>
<feature type="domain" description="Major facilitator superfamily (MFS) profile" evidence="11">
    <location>
        <begin position="60"/>
        <end position="511"/>
    </location>
</feature>
<feature type="transmembrane region" description="Helical" evidence="10">
    <location>
        <begin position="351"/>
        <end position="373"/>
    </location>
</feature>
<accession>A0A8H7Z8N4</accession>
<dbReference type="InterPro" id="IPR036259">
    <property type="entry name" value="MFS_trans_sf"/>
</dbReference>
<evidence type="ECO:0000256" key="1">
    <source>
        <dbReference type="ARBA" id="ARBA00004141"/>
    </source>
</evidence>
<feature type="transmembrane region" description="Helical" evidence="10">
    <location>
        <begin position="159"/>
        <end position="184"/>
    </location>
</feature>
<evidence type="ECO:0000313" key="12">
    <source>
        <dbReference type="EMBL" id="KAG5417312.1"/>
    </source>
</evidence>